<evidence type="ECO:0000256" key="1">
    <source>
        <dbReference type="SAM" id="Phobius"/>
    </source>
</evidence>
<sequence>MLSKFLVLIGSVHLSRFAESYQLAMKALHHVSLFVQEIQLEFVCCPAHVLSFIAYIFQPLTYVVSKPFLPTQVDHTIVRISAKIILYIMLVHLGIRKAVYRRRIYTQNTISVIMLFYTSVQSNGYVFCIVRLPSNALLSLQSLYVQMT</sequence>
<protein>
    <submittedName>
        <fullName evidence="2">Uncharacterized protein</fullName>
    </submittedName>
</protein>
<keyword evidence="3" id="KW-1185">Reference proteome</keyword>
<keyword evidence="1" id="KW-1133">Transmembrane helix</keyword>
<accession>A0A8R7U9I4</accession>
<dbReference type="Gramene" id="TuG1812G0400002789.01.T03">
    <property type="protein sequence ID" value="TuG1812G0400002789.01.T03.cds386575"/>
    <property type="gene ID" value="TuG1812G0400002789.01"/>
</dbReference>
<feature type="transmembrane region" description="Helical" evidence="1">
    <location>
        <begin position="76"/>
        <end position="95"/>
    </location>
</feature>
<evidence type="ECO:0000313" key="2">
    <source>
        <dbReference type="EnsemblPlants" id="TuG1812G0400002789.01.T03.cds386575"/>
    </source>
</evidence>
<keyword evidence="1" id="KW-0812">Transmembrane</keyword>
<dbReference type="Gramene" id="TuG1812G0400002801.01.T03">
    <property type="protein sequence ID" value="TuG1812G0400002801.01.T03.cds344668"/>
    <property type="gene ID" value="TuG1812G0400002801.01"/>
</dbReference>
<dbReference type="Proteomes" id="UP000015106">
    <property type="component" value="Chromosome 4"/>
</dbReference>
<dbReference type="EnsemblPlants" id="TuG1812G0400002789.01.T03">
    <property type="protein sequence ID" value="TuG1812G0400002789.01.T03.cds386575"/>
    <property type="gene ID" value="TuG1812G0400002789.01"/>
</dbReference>
<evidence type="ECO:0000313" key="3">
    <source>
        <dbReference type="Proteomes" id="UP000015106"/>
    </source>
</evidence>
<reference evidence="3" key="1">
    <citation type="journal article" date="2013" name="Nature">
        <title>Draft genome of the wheat A-genome progenitor Triticum urartu.</title>
        <authorList>
            <person name="Ling H.Q."/>
            <person name="Zhao S."/>
            <person name="Liu D."/>
            <person name="Wang J."/>
            <person name="Sun H."/>
            <person name="Zhang C."/>
            <person name="Fan H."/>
            <person name="Li D."/>
            <person name="Dong L."/>
            <person name="Tao Y."/>
            <person name="Gao C."/>
            <person name="Wu H."/>
            <person name="Li Y."/>
            <person name="Cui Y."/>
            <person name="Guo X."/>
            <person name="Zheng S."/>
            <person name="Wang B."/>
            <person name="Yu K."/>
            <person name="Liang Q."/>
            <person name="Yang W."/>
            <person name="Lou X."/>
            <person name="Chen J."/>
            <person name="Feng M."/>
            <person name="Jian J."/>
            <person name="Zhang X."/>
            <person name="Luo G."/>
            <person name="Jiang Y."/>
            <person name="Liu J."/>
            <person name="Wang Z."/>
            <person name="Sha Y."/>
            <person name="Zhang B."/>
            <person name="Wu H."/>
            <person name="Tang D."/>
            <person name="Shen Q."/>
            <person name="Xue P."/>
            <person name="Zou S."/>
            <person name="Wang X."/>
            <person name="Liu X."/>
            <person name="Wang F."/>
            <person name="Yang Y."/>
            <person name="An X."/>
            <person name="Dong Z."/>
            <person name="Zhang K."/>
            <person name="Zhang X."/>
            <person name="Luo M.C."/>
            <person name="Dvorak J."/>
            <person name="Tong Y."/>
            <person name="Wang J."/>
            <person name="Yang H."/>
            <person name="Li Z."/>
            <person name="Wang D."/>
            <person name="Zhang A."/>
            <person name="Wang J."/>
        </authorList>
    </citation>
    <scope>NUCLEOTIDE SEQUENCE</scope>
    <source>
        <strain evidence="3">cv. G1812</strain>
    </source>
</reference>
<reference evidence="2" key="2">
    <citation type="submission" date="2018-03" db="EMBL/GenBank/DDBJ databases">
        <title>The Triticum urartu genome reveals the dynamic nature of wheat genome evolution.</title>
        <authorList>
            <person name="Ling H."/>
            <person name="Ma B."/>
            <person name="Shi X."/>
            <person name="Liu H."/>
            <person name="Dong L."/>
            <person name="Sun H."/>
            <person name="Cao Y."/>
            <person name="Gao Q."/>
            <person name="Zheng S."/>
            <person name="Li Y."/>
            <person name="Yu Y."/>
            <person name="Du H."/>
            <person name="Qi M."/>
            <person name="Li Y."/>
            <person name="Yu H."/>
            <person name="Cui Y."/>
            <person name="Wang N."/>
            <person name="Chen C."/>
            <person name="Wu H."/>
            <person name="Zhao Y."/>
            <person name="Zhang J."/>
            <person name="Li Y."/>
            <person name="Zhou W."/>
            <person name="Zhang B."/>
            <person name="Hu W."/>
            <person name="Eijk M."/>
            <person name="Tang J."/>
            <person name="Witsenboer H."/>
            <person name="Zhao S."/>
            <person name="Li Z."/>
            <person name="Zhang A."/>
            <person name="Wang D."/>
            <person name="Liang C."/>
        </authorList>
    </citation>
    <scope>NUCLEOTIDE SEQUENCE [LARGE SCALE GENOMIC DNA]</scope>
    <source>
        <strain evidence="2">cv. G1812</strain>
    </source>
</reference>
<dbReference type="EnsemblPlants" id="TuG1812G0400002801.01.T03">
    <property type="protein sequence ID" value="TuG1812G0400002801.01.T03.cds344668"/>
    <property type="gene ID" value="TuG1812G0400002801.01"/>
</dbReference>
<keyword evidence="1" id="KW-0472">Membrane</keyword>
<dbReference type="AlphaFoldDB" id="A0A8R7U9I4"/>
<reference evidence="2" key="3">
    <citation type="submission" date="2022-06" db="UniProtKB">
        <authorList>
            <consortium name="EnsemblPlants"/>
        </authorList>
    </citation>
    <scope>IDENTIFICATION</scope>
</reference>
<name>A0A8R7U9I4_TRIUA</name>
<proteinExistence type="predicted"/>
<organism evidence="2 3">
    <name type="scientific">Triticum urartu</name>
    <name type="common">Red wild einkorn</name>
    <name type="synonym">Crithodium urartu</name>
    <dbReference type="NCBI Taxonomy" id="4572"/>
    <lineage>
        <taxon>Eukaryota</taxon>
        <taxon>Viridiplantae</taxon>
        <taxon>Streptophyta</taxon>
        <taxon>Embryophyta</taxon>
        <taxon>Tracheophyta</taxon>
        <taxon>Spermatophyta</taxon>
        <taxon>Magnoliopsida</taxon>
        <taxon>Liliopsida</taxon>
        <taxon>Poales</taxon>
        <taxon>Poaceae</taxon>
        <taxon>BOP clade</taxon>
        <taxon>Pooideae</taxon>
        <taxon>Triticodae</taxon>
        <taxon>Triticeae</taxon>
        <taxon>Triticinae</taxon>
        <taxon>Triticum</taxon>
    </lineage>
</organism>